<feature type="transmembrane region" description="Helical" evidence="7">
    <location>
        <begin position="190"/>
        <end position="207"/>
    </location>
</feature>
<dbReference type="KEGG" id="bacg:D2962_05790"/>
<evidence type="ECO:0000256" key="1">
    <source>
        <dbReference type="ARBA" id="ARBA00004141"/>
    </source>
</evidence>
<dbReference type="PANTHER" id="PTHR42810:SF2">
    <property type="entry name" value="PURINE PERMEASE C1399.01C-RELATED"/>
    <property type="match status" value="1"/>
</dbReference>
<dbReference type="GO" id="GO:0005886">
    <property type="term" value="C:plasma membrane"/>
    <property type="evidence" value="ECO:0007669"/>
    <property type="project" value="TreeGrafter"/>
</dbReference>
<evidence type="ECO:0000313" key="8">
    <source>
        <dbReference type="EMBL" id="AYO30190.1"/>
    </source>
</evidence>
<name>A0A3G2R402_9FIRM</name>
<dbReference type="SUPFAM" id="SSF103473">
    <property type="entry name" value="MFS general substrate transporter"/>
    <property type="match status" value="1"/>
</dbReference>
<gene>
    <name evidence="8" type="ORF">D2962_05790</name>
</gene>
<dbReference type="PANTHER" id="PTHR42810">
    <property type="entry name" value="PURINE PERMEASE C1399.01C-RELATED"/>
    <property type="match status" value="1"/>
</dbReference>
<dbReference type="InterPro" id="IPR006043">
    <property type="entry name" value="NCS2"/>
</dbReference>
<dbReference type="InterPro" id="IPR036259">
    <property type="entry name" value="MFS_trans_sf"/>
</dbReference>
<keyword evidence="3" id="KW-0813">Transport</keyword>
<evidence type="ECO:0000256" key="6">
    <source>
        <dbReference type="ARBA" id="ARBA00023136"/>
    </source>
</evidence>
<evidence type="ECO:0000256" key="7">
    <source>
        <dbReference type="SAM" id="Phobius"/>
    </source>
</evidence>
<accession>A0A3G2R402</accession>
<dbReference type="RefSeq" id="WP_122014435.1">
    <property type="nucleotide sequence ID" value="NZ_CP033169.1"/>
</dbReference>
<dbReference type="GO" id="GO:0042907">
    <property type="term" value="F:xanthine transmembrane transporter activity"/>
    <property type="evidence" value="ECO:0007669"/>
    <property type="project" value="TreeGrafter"/>
</dbReference>
<evidence type="ECO:0000256" key="5">
    <source>
        <dbReference type="ARBA" id="ARBA00022989"/>
    </source>
</evidence>
<dbReference type="AlphaFoldDB" id="A0A3G2R402"/>
<reference evidence="8 9" key="1">
    <citation type="submission" date="2018-10" db="EMBL/GenBank/DDBJ databases">
        <authorList>
            <person name="Zhang X."/>
        </authorList>
    </citation>
    <scope>NUCLEOTIDE SEQUENCE [LARGE SCALE GENOMIC DNA]</scope>
    <source>
        <strain evidence="8 9">SK-G1</strain>
    </source>
</reference>
<evidence type="ECO:0000256" key="2">
    <source>
        <dbReference type="ARBA" id="ARBA00008821"/>
    </source>
</evidence>
<dbReference type="NCBIfam" id="NF037981">
    <property type="entry name" value="NCS2_1"/>
    <property type="match status" value="1"/>
</dbReference>
<feature type="transmembrane region" description="Helical" evidence="7">
    <location>
        <begin position="404"/>
        <end position="424"/>
    </location>
</feature>
<evidence type="ECO:0000256" key="3">
    <source>
        <dbReference type="ARBA" id="ARBA00022448"/>
    </source>
</evidence>
<evidence type="ECO:0000256" key="4">
    <source>
        <dbReference type="ARBA" id="ARBA00022692"/>
    </source>
</evidence>
<feature type="transmembrane region" description="Helical" evidence="7">
    <location>
        <begin position="262"/>
        <end position="280"/>
    </location>
</feature>
<feature type="transmembrane region" description="Helical" evidence="7">
    <location>
        <begin position="121"/>
        <end position="144"/>
    </location>
</feature>
<feature type="transmembrane region" description="Helical" evidence="7">
    <location>
        <begin position="342"/>
        <end position="360"/>
    </location>
</feature>
<organism evidence="8 9">
    <name type="scientific">Biomaibacter acetigenes</name>
    <dbReference type="NCBI Taxonomy" id="2316383"/>
    <lineage>
        <taxon>Bacteria</taxon>
        <taxon>Bacillati</taxon>
        <taxon>Bacillota</taxon>
        <taxon>Clostridia</taxon>
        <taxon>Thermosediminibacterales</taxon>
        <taxon>Tepidanaerobacteraceae</taxon>
        <taxon>Biomaibacter</taxon>
    </lineage>
</organism>
<feature type="transmembrane region" description="Helical" evidence="7">
    <location>
        <begin position="156"/>
        <end position="178"/>
    </location>
</feature>
<keyword evidence="6 7" id="KW-0472">Membrane</keyword>
<feature type="transmembrane region" description="Helical" evidence="7">
    <location>
        <begin position="436"/>
        <end position="459"/>
    </location>
</feature>
<protein>
    <submittedName>
        <fullName evidence="8">Xanthine permease</fullName>
    </submittedName>
</protein>
<comment type="subcellular location">
    <subcellularLocation>
        <location evidence="1">Membrane</location>
        <topology evidence="1">Multi-pass membrane protein</topology>
    </subcellularLocation>
</comment>
<dbReference type="Proteomes" id="UP000280960">
    <property type="component" value="Chromosome"/>
</dbReference>
<feature type="transmembrane region" description="Helical" evidence="7">
    <location>
        <begin position="366"/>
        <end position="392"/>
    </location>
</feature>
<feature type="transmembrane region" description="Helical" evidence="7">
    <location>
        <begin position="219"/>
        <end position="242"/>
    </location>
</feature>
<dbReference type="EMBL" id="CP033169">
    <property type="protein sequence ID" value="AYO30190.1"/>
    <property type="molecule type" value="Genomic_DNA"/>
</dbReference>
<keyword evidence="5 7" id="KW-1133">Transmembrane helix</keyword>
<keyword evidence="4 7" id="KW-0812">Transmembrane</keyword>
<proteinExistence type="inferred from homology"/>
<feature type="transmembrane region" description="Helical" evidence="7">
    <location>
        <begin position="82"/>
        <end position="101"/>
    </location>
</feature>
<keyword evidence="9" id="KW-1185">Reference proteome</keyword>
<sequence length="473" mass="49893">MVNKEMAVNSTVDKNLDPQEQPVWDENPRIVKPLLKIDEKPKTWWECLLYGWQHTLVDISPFVLPLVVAGAAGLSEADGAVWVSRSLFAMGLATLIMTIFGNRLPIIQGPSATLTGALSSVVGLFGMQAMWGGVFAGGIVEALVGFSRVLGILRKVFPVAVSGTVVITIGFSLGRTAVGWMVGNGDPSNFILAAAVILMIFILQFTTKNIAGGIISRGSIFFSIWIVGVGLAGLMGKVNWNIVAAKPWFALPTFFPYGGPGFGWKFAVGAIIGALVGYLGSIVESIGDYAATCAVSGEVYRVKHMNKGIMAEGLGCVMASLFGGLPCTSYTQNIGIIATTKIASRFVVQVAAGILMLYGLSPKFGALLVAIPRSVIGAVFVVVCGSIAMSGIKLVASAKPTTANTFMVGTTLILAIGLPIYTTYVVGQWTKSLSPLVQLFLTNTVVIAVLTGIVLNIILNIILKGNQEEIEDV</sequence>
<dbReference type="Pfam" id="PF00860">
    <property type="entry name" value="Xan_ur_permease"/>
    <property type="match status" value="1"/>
</dbReference>
<comment type="similarity">
    <text evidence="2">Belongs to the nucleobase:cation symporter-2 (NCS2) (TC 2.A.40) family.</text>
</comment>
<evidence type="ECO:0000313" key="9">
    <source>
        <dbReference type="Proteomes" id="UP000280960"/>
    </source>
</evidence>